<dbReference type="Proteomes" id="UP000187735">
    <property type="component" value="Chromosome"/>
</dbReference>
<dbReference type="SUPFAM" id="SSF54523">
    <property type="entry name" value="Pili subunits"/>
    <property type="match status" value="1"/>
</dbReference>
<feature type="domain" description="DUF1559" evidence="2">
    <location>
        <begin position="41"/>
        <end position="354"/>
    </location>
</feature>
<dbReference type="RefSeq" id="WP_077026295.1">
    <property type="nucleotide sequence ID" value="NZ_CP017641.1"/>
</dbReference>
<dbReference type="Pfam" id="PF07596">
    <property type="entry name" value="SBP_bac_10"/>
    <property type="match status" value="1"/>
</dbReference>
<dbReference type="STRING" id="1891926.Fuma_04734"/>
<evidence type="ECO:0000313" key="3">
    <source>
        <dbReference type="EMBL" id="APZ95080.1"/>
    </source>
</evidence>
<dbReference type="PROSITE" id="PS00409">
    <property type="entry name" value="PROKAR_NTER_METHYL"/>
    <property type="match status" value="1"/>
</dbReference>
<evidence type="ECO:0000313" key="4">
    <source>
        <dbReference type="Proteomes" id="UP000187735"/>
    </source>
</evidence>
<reference evidence="3 4" key="1">
    <citation type="journal article" date="2016" name="Front. Microbiol.">
        <title>Fuerstia marisgermanicae gen. nov., sp. nov., an Unusual Member of the Phylum Planctomycetes from the German Wadden Sea.</title>
        <authorList>
            <person name="Kohn T."/>
            <person name="Heuer A."/>
            <person name="Jogler M."/>
            <person name="Vollmers J."/>
            <person name="Boedeker C."/>
            <person name="Bunk B."/>
            <person name="Rast P."/>
            <person name="Borchert D."/>
            <person name="Glockner I."/>
            <person name="Freese H.M."/>
            <person name="Klenk H.P."/>
            <person name="Overmann J."/>
            <person name="Kaster A.K."/>
            <person name="Rohde M."/>
            <person name="Wiegand S."/>
            <person name="Jogler C."/>
        </authorList>
    </citation>
    <scope>NUCLEOTIDE SEQUENCE [LARGE SCALE GENOMIC DNA]</scope>
    <source>
        <strain evidence="3 4">NH11</strain>
    </source>
</reference>
<dbReference type="InterPro" id="IPR011453">
    <property type="entry name" value="DUF1559"/>
</dbReference>
<keyword evidence="1" id="KW-0472">Membrane</keyword>
<dbReference type="InterPro" id="IPR027558">
    <property type="entry name" value="Pre_pil_HX9DG_C"/>
</dbReference>
<dbReference type="NCBIfam" id="TIGR04294">
    <property type="entry name" value="pre_pil_HX9DG"/>
    <property type="match status" value="1"/>
</dbReference>
<dbReference type="KEGG" id="fmr:Fuma_04734"/>
<dbReference type="OrthoDB" id="269098at2"/>
<organism evidence="3 4">
    <name type="scientific">Fuerstiella marisgermanici</name>
    <dbReference type="NCBI Taxonomy" id="1891926"/>
    <lineage>
        <taxon>Bacteria</taxon>
        <taxon>Pseudomonadati</taxon>
        <taxon>Planctomycetota</taxon>
        <taxon>Planctomycetia</taxon>
        <taxon>Planctomycetales</taxon>
        <taxon>Planctomycetaceae</taxon>
        <taxon>Fuerstiella</taxon>
    </lineage>
</organism>
<gene>
    <name evidence="3" type="ORF">Fuma_04734</name>
</gene>
<proteinExistence type="predicted"/>
<protein>
    <submittedName>
        <fullName evidence="3">Putative major pilin subunit</fullName>
    </submittedName>
</protein>
<name>A0A1P8WM05_9PLAN</name>
<accession>A0A1P8WM05</accession>
<evidence type="ECO:0000259" key="2">
    <source>
        <dbReference type="Pfam" id="PF07596"/>
    </source>
</evidence>
<dbReference type="InterPro" id="IPR045584">
    <property type="entry name" value="Pilin-like"/>
</dbReference>
<evidence type="ECO:0000256" key="1">
    <source>
        <dbReference type="SAM" id="Phobius"/>
    </source>
</evidence>
<dbReference type="InterPro" id="IPR012902">
    <property type="entry name" value="N_methyl_site"/>
</dbReference>
<keyword evidence="1" id="KW-1133">Transmembrane helix</keyword>
<dbReference type="AlphaFoldDB" id="A0A1P8WM05"/>
<keyword evidence="4" id="KW-1185">Reference proteome</keyword>
<dbReference type="Pfam" id="PF07963">
    <property type="entry name" value="N_methyl"/>
    <property type="match status" value="1"/>
</dbReference>
<dbReference type="PANTHER" id="PTHR30093:SF2">
    <property type="entry name" value="TYPE II SECRETION SYSTEM PROTEIN H"/>
    <property type="match status" value="1"/>
</dbReference>
<dbReference type="EMBL" id="CP017641">
    <property type="protein sequence ID" value="APZ95080.1"/>
    <property type="molecule type" value="Genomic_DNA"/>
</dbReference>
<sequence length="383" mass="40930">MQSRRFTAASPKKRRGFTLIELLVVISIIATLMSLILPAIQNAREAGRRTQCLNNLRNVTVAALNFASSNKSRLPALGYFPTVSTGSGPARIMGRSWALEMLPYMDQQGTYDRWNKDAAFDAAPNLQLASTLYIEAFACPNDESAYVTPGGLSYVANAGFGDGVVITNNLAVPEHSFSAESMDWDGDGVVCDYLAGTYDPDDAKITQATGVFWPEFEVSGADTTGQQPQIVTATRNGSATVGKIYDGSGNTLMFGENLNAGGTNWADPRTRACGFMVPVDAATVNGTAAATSLQNIHNMIGIDASTSQRYPAFPNEAKTGPEGQRPYLNSNHPGIVVVSMCDGSARTISENIDESVYIKLITPNGTRLRNGIAVESPLSADQF</sequence>
<dbReference type="PANTHER" id="PTHR30093">
    <property type="entry name" value="GENERAL SECRETION PATHWAY PROTEIN G"/>
    <property type="match status" value="1"/>
</dbReference>
<feature type="transmembrane region" description="Helical" evidence="1">
    <location>
        <begin position="20"/>
        <end position="40"/>
    </location>
</feature>
<dbReference type="NCBIfam" id="TIGR02532">
    <property type="entry name" value="IV_pilin_GFxxxE"/>
    <property type="match status" value="1"/>
</dbReference>
<keyword evidence="1" id="KW-0812">Transmembrane</keyword>
<dbReference type="Gene3D" id="3.30.700.10">
    <property type="entry name" value="Glycoprotein, Type 4 Pilin"/>
    <property type="match status" value="1"/>
</dbReference>